<dbReference type="InterPro" id="IPR037257">
    <property type="entry name" value="T2SS_E_N_sf"/>
</dbReference>
<feature type="domain" description="Response regulatory" evidence="3">
    <location>
        <begin position="6"/>
        <end position="123"/>
    </location>
</feature>
<evidence type="ECO:0000313" key="5">
    <source>
        <dbReference type="Proteomes" id="UP000075515"/>
    </source>
</evidence>
<comment type="caution">
    <text evidence="4">The sequence shown here is derived from an EMBL/GenBank/DDBJ whole genome shotgun (WGS) entry which is preliminary data.</text>
</comment>
<dbReference type="SUPFAM" id="SSF160246">
    <property type="entry name" value="EspE N-terminal domain-like"/>
    <property type="match status" value="1"/>
</dbReference>
<dbReference type="CDD" id="cd17574">
    <property type="entry name" value="REC_OmpR"/>
    <property type="match status" value="1"/>
</dbReference>
<evidence type="ECO:0000313" key="4">
    <source>
        <dbReference type="EMBL" id="KYG02325.1"/>
    </source>
</evidence>
<evidence type="ECO:0000259" key="3">
    <source>
        <dbReference type="PROSITE" id="PS50110"/>
    </source>
</evidence>
<reference evidence="4 5" key="1">
    <citation type="submission" date="2014-02" db="EMBL/GenBank/DDBJ databases">
        <title>The small core and large imbalanced accessory genome model reveals a collaborative survival strategy of Sorangium cellulosum strains in nature.</title>
        <authorList>
            <person name="Han K."/>
            <person name="Peng R."/>
            <person name="Blom J."/>
            <person name="Li Y.-Z."/>
        </authorList>
    </citation>
    <scope>NUCLEOTIDE SEQUENCE [LARGE SCALE GENOMIC DNA]</scope>
    <source>
        <strain evidence="4 5">So0149</strain>
    </source>
</reference>
<dbReference type="SMART" id="SM00448">
    <property type="entry name" value="REC"/>
    <property type="match status" value="1"/>
</dbReference>
<dbReference type="InterPro" id="IPR011006">
    <property type="entry name" value="CheY-like_superfamily"/>
</dbReference>
<evidence type="ECO:0000256" key="1">
    <source>
        <dbReference type="ARBA" id="ARBA00022553"/>
    </source>
</evidence>
<proteinExistence type="predicted"/>
<dbReference type="GO" id="GO:0000160">
    <property type="term" value="P:phosphorelay signal transduction system"/>
    <property type="evidence" value="ECO:0007669"/>
    <property type="project" value="InterPro"/>
</dbReference>
<accession>A0A150S2C3</accession>
<organism evidence="4 5">
    <name type="scientific">Sorangium cellulosum</name>
    <name type="common">Polyangium cellulosum</name>
    <dbReference type="NCBI Taxonomy" id="56"/>
    <lineage>
        <taxon>Bacteria</taxon>
        <taxon>Pseudomonadati</taxon>
        <taxon>Myxococcota</taxon>
        <taxon>Polyangia</taxon>
        <taxon>Polyangiales</taxon>
        <taxon>Polyangiaceae</taxon>
        <taxon>Sorangium</taxon>
    </lineage>
</organism>
<dbReference type="Pfam" id="PF14332">
    <property type="entry name" value="DUF4388"/>
    <property type="match status" value="1"/>
</dbReference>
<keyword evidence="1 2" id="KW-0597">Phosphoprotein</keyword>
<name>A0A150S2C3_SORCE</name>
<dbReference type="Pfam" id="PF00072">
    <property type="entry name" value="Response_reg"/>
    <property type="match status" value="1"/>
</dbReference>
<dbReference type="Gene3D" id="3.40.50.2300">
    <property type="match status" value="1"/>
</dbReference>
<dbReference type="SUPFAM" id="SSF52172">
    <property type="entry name" value="CheY-like"/>
    <property type="match status" value="1"/>
</dbReference>
<dbReference type="AlphaFoldDB" id="A0A150S2C3"/>
<dbReference type="EMBL" id="JEMC01000693">
    <property type="protein sequence ID" value="KYG02325.1"/>
    <property type="molecule type" value="Genomic_DNA"/>
</dbReference>
<dbReference type="PROSITE" id="PS50110">
    <property type="entry name" value="RESPONSE_REGULATORY"/>
    <property type="match status" value="1"/>
</dbReference>
<dbReference type="InterPro" id="IPR001789">
    <property type="entry name" value="Sig_transdc_resp-reg_receiver"/>
</dbReference>
<sequence>MASPARVLVVDDSPTILKVVSAILARNGFDPTVARDGLAGIELIKKGPKYDLVLLDFVMPRMNGYAFCRELRSNPSHRTVPVVLMSAKGDKIRGQFVQQTGAVDAITKPFDARALVAVIEGALAKTAEGRARPVPEGAKMPDEDTIAESVRPSLLARNMRQRAGVDFAQQLATVMTPAIMSLSPEARTNEAAVMQAVARVMTSEVVSKLTLTLRDLDAPPDAKEVMSGDVSAIPLAEILQLLQMQRQTGVLRVTTNRASVTISLRQGLIDLVQARNSSDEFKLGRYFIERGLVTRERLEALLRMKAPQTLLGQVLVEAGVATNDDLIAVLERQSSELIYEVLRWPYGRFSFTREPFRPEVEQARLGLAVSALVLEGFRRVDEWRLMEGTINFDQVVVVDQVALDGVGSGKLTRIEELVLGAVNGSRTVNEVIKESAVGSFDAIKTIYQFLQSRVLRTRAA</sequence>
<dbReference type="PANTHER" id="PTHR44591:SF3">
    <property type="entry name" value="RESPONSE REGULATORY DOMAIN-CONTAINING PROTEIN"/>
    <property type="match status" value="1"/>
</dbReference>
<dbReference type="InterPro" id="IPR050595">
    <property type="entry name" value="Bact_response_regulator"/>
</dbReference>
<dbReference type="Proteomes" id="UP000075515">
    <property type="component" value="Unassembled WGS sequence"/>
</dbReference>
<dbReference type="PANTHER" id="PTHR44591">
    <property type="entry name" value="STRESS RESPONSE REGULATOR PROTEIN 1"/>
    <property type="match status" value="1"/>
</dbReference>
<evidence type="ECO:0000256" key="2">
    <source>
        <dbReference type="PROSITE-ProRule" id="PRU00169"/>
    </source>
</evidence>
<gene>
    <name evidence="4" type="ORF">BE18_32605</name>
</gene>
<protein>
    <recommendedName>
        <fullName evidence="3">Response regulatory domain-containing protein</fullName>
    </recommendedName>
</protein>
<feature type="modified residue" description="4-aspartylphosphate" evidence="2">
    <location>
        <position position="56"/>
    </location>
</feature>
<dbReference type="InterPro" id="IPR025497">
    <property type="entry name" value="PatA-like_N"/>
</dbReference>